<comment type="subcellular location">
    <subcellularLocation>
        <location evidence="1">Cytoplasm</location>
    </subcellularLocation>
</comment>
<evidence type="ECO:0000256" key="12">
    <source>
        <dbReference type="ARBA" id="ARBA00066668"/>
    </source>
</evidence>
<sequence>MATIALAVSCNTKETKKDTDDMSTSENPLLVKSTLDYGVPDFTKIKNEHFMPAILKGMEVQNEEIAKIVSNTEEPTFENTILALEESSKTLDNVTAVFYALAGAHTNDVIKENQKELAPKFSKHTDDILLNTKLFERIKKVHENLESLNLDAESKHLVKETFKRFAKAGANLSEEDKAKLKDINAKLASLSNDFGKKLLDASKKGGVVVDDKAKLKGFSEEKIKSIEKDGKYEIQLINTTQQPSLQTLENREVRKELFNKSICRTEGGEYDTSDLVKQMVTLRAQKAKILGFDNYASWSLQGTMASTPDKVFDMFNNLIPGSLEKAASEIKEIQVEIEKNSGDFKLTPYDWNFYAEKVRKSKYSLDEEEVKQYFEITNVLEKGVFFAATKLYGLTFKKRTDIPVYHPDVVVYEIFEEDGSKLGLYYGDFFARDSKRGGAWMSAFVKQSKLRNQKPAVYNVCNSPKPAEGEPALISFDEVETMFHEFGHALHGLFGDQQYASISGTSTARDFVEFPSQFNENWATHPEVLNNYALHYKTGEVIPDALLKKIKDAGTFNQGYSIIENLCSSNLDMQWHTIGVDTSVDDVAAFEKEALAKMKLNVDEIPPRYRSTYFAHIFSGGYAAGYYSYLWTEMLSHDAYDWFKSNGLLTRENGDKFRKEVLSRGSTMDYAEMYKTFAGRDPKAEPMLKARGLQ</sequence>
<dbReference type="EMBL" id="SLXM01000002">
    <property type="protein sequence ID" value="TCP26855.1"/>
    <property type="molecule type" value="Genomic_DNA"/>
</dbReference>
<dbReference type="GO" id="GO:0004222">
    <property type="term" value="F:metalloendopeptidase activity"/>
    <property type="evidence" value="ECO:0007669"/>
    <property type="project" value="InterPro"/>
</dbReference>
<dbReference type="Gene3D" id="1.10.1370.40">
    <property type="match status" value="1"/>
</dbReference>
<comment type="similarity">
    <text evidence="2 15">Belongs to the peptidase M3 family.</text>
</comment>
<evidence type="ECO:0000313" key="17">
    <source>
        <dbReference type="EMBL" id="TCP26855.1"/>
    </source>
</evidence>
<dbReference type="InterPro" id="IPR024079">
    <property type="entry name" value="MetalloPept_cat_dom_sf"/>
</dbReference>
<evidence type="ECO:0000256" key="9">
    <source>
        <dbReference type="ARBA" id="ARBA00023049"/>
    </source>
</evidence>
<evidence type="ECO:0000256" key="1">
    <source>
        <dbReference type="ARBA" id="ARBA00004496"/>
    </source>
</evidence>
<keyword evidence="4" id="KW-0121">Carboxypeptidase</keyword>
<accession>A0A4R2NZM2</accession>
<evidence type="ECO:0000256" key="2">
    <source>
        <dbReference type="ARBA" id="ARBA00006040"/>
    </source>
</evidence>
<dbReference type="GO" id="GO:0046872">
    <property type="term" value="F:metal ion binding"/>
    <property type="evidence" value="ECO:0007669"/>
    <property type="project" value="UniProtKB-UniRule"/>
</dbReference>
<evidence type="ECO:0000256" key="5">
    <source>
        <dbReference type="ARBA" id="ARBA00022670"/>
    </source>
</evidence>
<keyword evidence="8 15" id="KW-0862">Zinc</keyword>
<dbReference type="InterPro" id="IPR001567">
    <property type="entry name" value="Pept_M3A_M3B_dom"/>
</dbReference>
<dbReference type="Gene3D" id="1.10.1370.10">
    <property type="entry name" value="Neurolysin, domain 3"/>
    <property type="match status" value="1"/>
</dbReference>
<keyword evidence="6 15" id="KW-0479">Metal-binding</keyword>
<dbReference type="GO" id="GO:0008241">
    <property type="term" value="F:peptidyl-dipeptidase activity"/>
    <property type="evidence" value="ECO:0007669"/>
    <property type="project" value="UniProtKB-EC"/>
</dbReference>
<dbReference type="GO" id="GO:0005829">
    <property type="term" value="C:cytosol"/>
    <property type="evidence" value="ECO:0007669"/>
    <property type="project" value="TreeGrafter"/>
</dbReference>
<reference evidence="17 18" key="1">
    <citation type="submission" date="2019-03" db="EMBL/GenBank/DDBJ databases">
        <title>Genomic Encyclopedia of Type Strains, Phase IV (KMG-IV): sequencing the most valuable type-strain genomes for metagenomic binning, comparative biology and taxonomic classification.</title>
        <authorList>
            <person name="Goeker M."/>
        </authorList>
    </citation>
    <scope>NUCLEOTIDE SEQUENCE [LARGE SCALE GENOMIC DNA]</scope>
    <source>
        <strain evidence="17 18">DSM 14836</strain>
    </source>
</reference>
<evidence type="ECO:0000256" key="14">
    <source>
        <dbReference type="ARBA" id="ARBA00075608"/>
    </source>
</evidence>
<keyword evidence="9 15" id="KW-0482">Metalloprotease</keyword>
<dbReference type="InterPro" id="IPR034005">
    <property type="entry name" value="M3A_DCP"/>
</dbReference>
<dbReference type="FunFam" id="1.10.1370.40:FF:000001">
    <property type="entry name" value="Dipeptidyl carboxypeptidase II"/>
    <property type="match status" value="1"/>
</dbReference>
<evidence type="ECO:0000256" key="7">
    <source>
        <dbReference type="ARBA" id="ARBA00022801"/>
    </source>
</evidence>
<evidence type="ECO:0000313" key="18">
    <source>
        <dbReference type="Proteomes" id="UP000294564"/>
    </source>
</evidence>
<organism evidence="17 18">
    <name type="scientific">Tenacibaculum skagerrakense</name>
    <dbReference type="NCBI Taxonomy" id="186571"/>
    <lineage>
        <taxon>Bacteria</taxon>
        <taxon>Pseudomonadati</taxon>
        <taxon>Bacteroidota</taxon>
        <taxon>Flavobacteriia</taxon>
        <taxon>Flavobacteriales</taxon>
        <taxon>Flavobacteriaceae</taxon>
        <taxon>Tenacibaculum</taxon>
    </lineage>
</organism>
<dbReference type="Gene3D" id="3.40.390.10">
    <property type="entry name" value="Collagenase (Catalytic Domain)"/>
    <property type="match status" value="1"/>
</dbReference>
<evidence type="ECO:0000256" key="11">
    <source>
        <dbReference type="ARBA" id="ARBA00054529"/>
    </source>
</evidence>
<dbReference type="GO" id="GO:0004180">
    <property type="term" value="F:carboxypeptidase activity"/>
    <property type="evidence" value="ECO:0007669"/>
    <property type="project" value="UniProtKB-KW"/>
</dbReference>
<evidence type="ECO:0000256" key="6">
    <source>
        <dbReference type="ARBA" id="ARBA00022723"/>
    </source>
</evidence>
<comment type="catalytic activity">
    <reaction evidence="10">
        <text>Hydrolysis of unblocked, C-terminal dipeptides from oligopeptides, with broad specificity. Does not hydrolyze bonds in which P1' is Pro, or both P1 and P1' are Gly.</text>
        <dbReference type="EC" id="3.4.15.5"/>
    </reaction>
</comment>
<dbReference type="PANTHER" id="PTHR43660">
    <property type="entry name" value="DIPEPTIDYL CARBOXYPEPTIDASE"/>
    <property type="match status" value="1"/>
</dbReference>
<comment type="function">
    <text evidence="11">Removes dipeptides from the C-termini of N-blocked tripeptides, tetrapeptides and larger peptides.</text>
</comment>
<keyword evidence="5 15" id="KW-0645">Protease</keyword>
<evidence type="ECO:0000256" key="10">
    <source>
        <dbReference type="ARBA" id="ARBA00052506"/>
    </source>
</evidence>
<protein>
    <recommendedName>
        <fullName evidence="13">Dipeptidyl carboxypeptidase</fullName>
        <ecNumber evidence="12">3.4.15.5</ecNumber>
    </recommendedName>
    <alternativeName>
        <fullName evidence="14">Peptidyl-dipeptidase Dcp</fullName>
    </alternativeName>
</protein>
<keyword evidence="3" id="KW-0963">Cytoplasm</keyword>
<dbReference type="PANTHER" id="PTHR43660:SF1">
    <property type="entry name" value="DIPEPTIDYL CARBOXYPEPTIDASE"/>
    <property type="match status" value="1"/>
</dbReference>
<dbReference type="Proteomes" id="UP000294564">
    <property type="component" value="Unassembled WGS sequence"/>
</dbReference>
<dbReference type="EC" id="3.4.15.5" evidence="12"/>
<name>A0A4R2NZM2_9FLAO</name>
<comment type="cofactor">
    <cofactor evidence="15">
        <name>Zn(2+)</name>
        <dbReference type="ChEBI" id="CHEBI:29105"/>
    </cofactor>
    <text evidence="15">Binds 1 zinc ion.</text>
</comment>
<evidence type="ECO:0000259" key="16">
    <source>
        <dbReference type="Pfam" id="PF01432"/>
    </source>
</evidence>
<proteinExistence type="inferred from homology"/>
<evidence type="ECO:0000256" key="15">
    <source>
        <dbReference type="RuleBase" id="RU003435"/>
    </source>
</evidence>
<comment type="caution">
    <text evidence="17">The sequence shown here is derived from an EMBL/GenBank/DDBJ whole genome shotgun (WGS) entry which is preliminary data.</text>
</comment>
<evidence type="ECO:0000256" key="3">
    <source>
        <dbReference type="ARBA" id="ARBA00022490"/>
    </source>
</evidence>
<gene>
    <name evidence="17" type="ORF">EV195_102197</name>
</gene>
<evidence type="ECO:0000256" key="4">
    <source>
        <dbReference type="ARBA" id="ARBA00022645"/>
    </source>
</evidence>
<feature type="domain" description="Peptidase M3A/M3B catalytic" evidence="16">
    <location>
        <begin position="245"/>
        <end position="692"/>
    </location>
</feature>
<dbReference type="InterPro" id="IPR045090">
    <property type="entry name" value="Pept_M3A_M3B"/>
</dbReference>
<dbReference type="CDD" id="cd06456">
    <property type="entry name" value="M3A_DCP"/>
    <property type="match status" value="1"/>
</dbReference>
<keyword evidence="7 15" id="KW-0378">Hydrolase</keyword>
<keyword evidence="18" id="KW-1185">Reference proteome</keyword>
<dbReference type="Pfam" id="PF01432">
    <property type="entry name" value="Peptidase_M3"/>
    <property type="match status" value="1"/>
</dbReference>
<dbReference type="AlphaFoldDB" id="A0A4R2NZM2"/>
<dbReference type="SUPFAM" id="SSF55486">
    <property type="entry name" value="Metalloproteases ('zincins'), catalytic domain"/>
    <property type="match status" value="1"/>
</dbReference>
<evidence type="ECO:0000256" key="8">
    <source>
        <dbReference type="ARBA" id="ARBA00022833"/>
    </source>
</evidence>
<dbReference type="GO" id="GO:0006508">
    <property type="term" value="P:proteolysis"/>
    <property type="evidence" value="ECO:0007669"/>
    <property type="project" value="UniProtKB-KW"/>
</dbReference>
<dbReference type="InterPro" id="IPR024077">
    <property type="entry name" value="Neurolysin/TOP_dom2"/>
</dbReference>
<evidence type="ECO:0000256" key="13">
    <source>
        <dbReference type="ARBA" id="ARBA00070755"/>
    </source>
</evidence>
<dbReference type="FunFam" id="3.40.390.10:FF:000009">
    <property type="entry name" value="Oligopeptidase A"/>
    <property type="match status" value="1"/>
</dbReference>